<evidence type="ECO:0000313" key="3">
    <source>
        <dbReference type="Proteomes" id="UP000652761"/>
    </source>
</evidence>
<protein>
    <submittedName>
        <fullName evidence="2">Uncharacterized protein</fullName>
    </submittedName>
</protein>
<sequence>PLLGRLRDRLHLLARPHKRPPSSRRPIAAEPEAERHHAEEREGEAQQREEHRGEADRPRQEQRPAKAWSPAPSLPKMEDSMGQKGATSANFGRGKLKEVRAGDFVGTSRRRRHGQVISSARTGDLASANRPARNSDQCRGLFRSRSF</sequence>
<gene>
    <name evidence="2" type="ORF">Taro_022180</name>
</gene>
<name>A0A843VAJ2_COLES</name>
<evidence type="ECO:0000256" key="1">
    <source>
        <dbReference type="SAM" id="MobiDB-lite"/>
    </source>
</evidence>
<proteinExistence type="predicted"/>
<accession>A0A843VAJ2</accession>
<dbReference type="Proteomes" id="UP000652761">
    <property type="component" value="Unassembled WGS sequence"/>
</dbReference>
<feature type="compositionally biased region" description="Basic residues" evidence="1">
    <location>
        <begin position="12"/>
        <end position="22"/>
    </location>
</feature>
<comment type="caution">
    <text evidence="2">The sequence shown here is derived from an EMBL/GenBank/DDBJ whole genome shotgun (WGS) entry which is preliminary data.</text>
</comment>
<feature type="compositionally biased region" description="Basic and acidic residues" evidence="1">
    <location>
        <begin position="32"/>
        <end position="64"/>
    </location>
</feature>
<reference evidence="2" key="1">
    <citation type="submission" date="2017-07" db="EMBL/GenBank/DDBJ databases">
        <title>Taro Niue Genome Assembly and Annotation.</title>
        <authorList>
            <person name="Atibalentja N."/>
            <person name="Keating K."/>
            <person name="Fields C.J."/>
        </authorList>
    </citation>
    <scope>NUCLEOTIDE SEQUENCE</scope>
    <source>
        <strain evidence="2">Niue_2</strain>
        <tissue evidence="2">Leaf</tissue>
    </source>
</reference>
<dbReference type="AlphaFoldDB" id="A0A843VAJ2"/>
<organism evidence="2 3">
    <name type="scientific">Colocasia esculenta</name>
    <name type="common">Wild taro</name>
    <name type="synonym">Arum esculentum</name>
    <dbReference type="NCBI Taxonomy" id="4460"/>
    <lineage>
        <taxon>Eukaryota</taxon>
        <taxon>Viridiplantae</taxon>
        <taxon>Streptophyta</taxon>
        <taxon>Embryophyta</taxon>
        <taxon>Tracheophyta</taxon>
        <taxon>Spermatophyta</taxon>
        <taxon>Magnoliopsida</taxon>
        <taxon>Liliopsida</taxon>
        <taxon>Araceae</taxon>
        <taxon>Aroideae</taxon>
        <taxon>Colocasieae</taxon>
        <taxon>Colocasia</taxon>
    </lineage>
</organism>
<evidence type="ECO:0000313" key="2">
    <source>
        <dbReference type="EMBL" id="MQL89593.1"/>
    </source>
</evidence>
<dbReference type="EMBL" id="NMUH01001162">
    <property type="protein sequence ID" value="MQL89593.1"/>
    <property type="molecule type" value="Genomic_DNA"/>
</dbReference>
<feature type="compositionally biased region" description="Basic and acidic residues" evidence="1">
    <location>
        <begin position="1"/>
        <end position="11"/>
    </location>
</feature>
<feature type="non-terminal residue" evidence="2">
    <location>
        <position position="1"/>
    </location>
</feature>
<keyword evidence="3" id="KW-1185">Reference proteome</keyword>
<feature type="region of interest" description="Disordered" evidence="1">
    <location>
        <begin position="1"/>
        <end position="147"/>
    </location>
</feature>